<proteinExistence type="predicted"/>
<feature type="compositionally biased region" description="Basic residues" evidence="1">
    <location>
        <begin position="16"/>
        <end position="27"/>
    </location>
</feature>
<dbReference type="EMBL" id="MN740829">
    <property type="protein sequence ID" value="QHU14032.1"/>
    <property type="molecule type" value="Genomic_DNA"/>
</dbReference>
<reference evidence="2" key="1">
    <citation type="journal article" date="2020" name="Nature">
        <title>Giant virus diversity and host interactions through global metagenomics.</title>
        <authorList>
            <person name="Schulz F."/>
            <person name="Roux S."/>
            <person name="Paez-Espino D."/>
            <person name="Jungbluth S."/>
            <person name="Walsh D.A."/>
            <person name="Denef V.J."/>
            <person name="McMahon K.D."/>
            <person name="Konstantinidis K.T."/>
            <person name="Eloe-Fadrosh E.A."/>
            <person name="Kyrpides N.C."/>
            <person name="Woyke T."/>
        </authorList>
    </citation>
    <scope>NUCLEOTIDE SEQUENCE</scope>
    <source>
        <strain evidence="2">GVMAG-S-1101182-85</strain>
    </source>
</reference>
<name>A0A6C0K7L8_9ZZZZ</name>
<organism evidence="2">
    <name type="scientific">viral metagenome</name>
    <dbReference type="NCBI Taxonomy" id="1070528"/>
    <lineage>
        <taxon>unclassified sequences</taxon>
        <taxon>metagenomes</taxon>
        <taxon>organismal metagenomes</taxon>
    </lineage>
</organism>
<evidence type="ECO:0000313" key="2">
    <source>
        <dbReference type="EMBL" id="QHU14032.1"/>
    </source>
</evidence>
<accession>A0A6C0K7L8</accession>
<protein>
    <submittedName>
        <fullName evidence="2">Uncharacterized protein</fullName>
    </submittedName>
</protein>
<feature type="region of interest" description="Disordered" evidence="1">
    <location>
        <begin position="16"/>
        <end position="41"/>
    </location>
</feature>
<dbReference type="AlphaFoldDB" id="A0A6C0K7L8"/>
<sequence length="382" mass="44730">MESSLPVFSIGRAPKKNKYAKNSKKKVAKESKGIKSIKNKKTKAKTPTIVFTVKFNPYTGRRMFLPDAVEDSKDIQTMFNQIMSRSVLNPIEESTVVEATQLSFYTIFTKKRIIKKGSAPVETTKWNGPISVQNYINNGINNQVLKWIKVREYLSKMPFVFGKLNRFIHYWRAKRCIRNVKNIEDIATMEVPTQPVYIIDYATRCSYVFQAITLKKAMEHRLLQSDWMFVDAAEPVNPFTNISLTRCQLYSVISQLQKYYHFSWILDRYKSAGFSITYFTLYYQQMLKIEAIKNHFTNEKDLANETVIDFFNSYADDVDFPTERKLRVYHLIRTNPCHSLTKQWYSLAKEYYISEQLNDLTRIALLTCYITSLLNNSYILTV</sequence>
<evidence type="ECO:0000256" key="1">
    <source>
        <dbReference type="SAM" id="MobiDB-lite"/>
    </source>
</evidence>